<feature type="chain" id="PRO_5016034927" evidence="1">
    <location>
        <begin position="24"/>
        <end position="130"/>
    </location>
</feature>
<dbReference type="OrthoDB" id="3855507at2"/>
<evidence type="ECO:0000313" key="3">
    <source>
        <dbReference type="Proteomes" id="UP000248889"/>
    </source>
</evidence>
<sequence length="130" mass="13391">MKTALVGALAAGGLVCATGSADAYSATRVPLRTSHGVGVYAAATSAAKKVGDDVLPGYGNAIWAMCWQVGQNVGNAGDVWYDTVEVEYNGPGFPNVQYFTDGTAWTFAPYVDGAAAFHNGLPQCPQSIPS</sequence>
<dbReference type="RefSeq" id="WP_111501740.1">
    <property type="nucleotide sequence ID" value="NZ_QKYN01000064.1"/>
</dbReference>
<protein>
    <submittedName>
        <fullName evidence="2">Uncharacterized protein</fullName>
    </submittedName>
</protein>
<keyword evidence="1" id="KW-0732">Signal</keyword>
<organism evidence="2 3">
    <name type="scientific">Streptacidiphilus pinicola</name>
    <dbReference type="NCBI Taxonomy" id="2219663"/>
    <lineage>
        <taxon>Bacteria</taxon>
        <taxon>Bacillati</taxon>
        <taxon>Actinomycetota</taxon>
        <taxon>Actinomycetes</taxon>
        <taxon>Kitasatosporales</taxon>
        <taxon>Streptomycetaceae</taxon>
        <taxon>Streptacidiphilus</taxon>
    </lineage>
</organism>
<feature type="signal peptide" evidence="1">
    <location>
        <begin position="1"/>
        <end position="23"/>
    </location>
</feature>
<gene>
    <name evidence="2" type="ORF">DN069_16385</name>
</gene>
<reference evidence="2 3" key="1">
    <citation type="submission" date="2018-06" db="EMBL/GenBank/DDBJ databases">
        <title>Streptacidiphilus pinicola sp. nov., isolated from pine grove soil.</title>
        <authorList>
            <person name="Roh S.G."/>
            <person name="Park S."/>
            <person name="Kim M.-K."/>
            <person name="Yun B.-R."/>
            <person name="Park J."/>
            <person name="Kim M.J."/>
            <person name="Kim Y.S."/>
            <person name="Kim S.B."/>
        </authorList>
    </citation>
    <scope>NUCLEOTIDE SEQUENCE [LARGE SCALE GENOMIC DNA]</scope>
    <source>
        <strain evidence="2 3">MMS16-CNU450</strain>
    </source>
</reference>
<proteinExistence type="predicted"/>
<comment type="caution">
    <text evidence="2">The sequence shown here is derived from an EMBL/GenBank/DDBJ whole genome shotgun (WGS) entry which is preliminary data.</text>
</comment>
<dbReference type="AlphaFoldDB" id="A0A2X0IIU1"/>
<accession>A0A2X0IIU1</accession>
<dbReference type="EMBL" id="QKYN01000064">
    <property type="protein sequence ID" value="RAG84547.1"/>
    <property type="molecule type" value="Genomic_DNA"/>
</dbReference>
<name>A0A2X0IIU1_9ACTN</name>
<evidence type="ECO:0000313" key="2">
    <source>
        <dbReference type="EMBL" id="RAG84547.1"/>
    </source>
</evidence>
<evidence type="ECO:0000256" key="1">
    <source>
        <dbReference type="SAM" id="SignalP"/>
    </source>
</evidence>
<keyword evidence="3" id="KW-1185">Reference proteome</keyword>
<dbReference type="Proteomes" id="UP000248889">
    <property type="component" value="Unassembled WGS sequence"/>
</dbReference>